<dbReference type="EMBL" id="CP034413">
    <property type="protein sequence ID" value="QCI58577.1"/>
    <property type="molecule type" value="Genomic_DNA"/>
</dbReference>
<keyword evidence="3" id="KW-1185">Reference proteome</keyword>
<feature type="domain" description="Ig-like" evidence="1">
    <location>
        <begin position="107"/>
        <end position="172"/>
    </location>
</feature>
<dbReference type="Proteomes" id="UP000298642">
    <property type="component" value="Chromosome"/>
</dbReference>
<feature type="domain" description="Ig-like" evidence="1">
    <location>
        <begin position="29"/>
        <end position="96"/>
    </location>
</feature>
<gene>
    <name evidence="2" type="ORF">EIO64_04530</name>
</gene>
<dbReference type="AlphaFoldDB" id="A0A4D7AVX4"/>
<accession>A0A4D7AVX4</accession>
<organism evidence="2 3">
    <name type="scientific">Dysosmobacter welbionis</name>
    <dbReference type="NCBI Taxonomy" id="2093857"/>
    <lineage>
        <taxon>Bacteria</taxon>
        <taxon>Bacillati</taxon>
        <taxon>Bacillota</taxon>
        <taxon>Clostridia</taxon>
        <taxon>Eubacteriales</taxon>
        <taxon>Oscillospiraceae</taxon>
        <taxon>Dysosmobacter</taxon>
    </lineage>
</organism>
<protein>
    <submittedName>
        <fullName evidence="2">Bacterial Ig-like domain-containing protein</fullName>
    </submittedName>
</protein>
<name>A0A4D7AVX4_9FIRM</name>
<reference evidence="3" key="1">
    <citation type="submission" date="2018-12" db="EMBL/GenBank/DDBJ databases">
        <title>Dusodibacter welbiota gen. nov., sp. nov., isolated from human faeces and emended description of the Oscillibacter genus.</title>
        <authorList>
            <person name="Le Roy T."/>
            <person name="Van der Smissen P."/>
            <person name="Delzenne N."/>
            <person name="Muccioli G."/>
            <person name="Collet J.F."/>
            <person name="Cani P.D."/>
        </authorList>
    </citation>
    <scope>NUCLEOTIDE SEQUENCE [LARGE SCALE GENOMIC DNA]</scope>
    <source>
        <strain evidence="3">J115</strain>
    </source>
</reference>
<proteinExistence type="predicted"/>
<evidence type="ECO:0000313" key="2">
    <source>
        <dbReference type="EMBL" id="QCI58577.1"/>
    </source>
</evidence>
<dbReference type="Pfam" id="PF07523">
    <property type="entry name" value="Big_3"/>
    <property type="match status" value="2"/>
</dbReference>
<dbReference type="KEGG" id="obj:EIO64_04530"/>
<dbReference type="RefSeq" id="WP_136890869.1">
    <property type="nucleotide sequence ID" value="NZ_CP034413.3"/>
</dbReference>
<evidence type="ECO:0000313" key="3">
    <source>
        <dbReference type="Proteomes" id="UP000298642"/>
    </source>
</evidence>
<dbReference type="InterPro" id="IPR022038">
    <property type="entry name" value="Ig-like_bact"/>
</dbReference>
<evidence type="ECO:0000259" key="1">
    <source>
        <dbReference type="Pfam" id="PF07523"/>
    </source>
</evidence>
<sequence length="909" mass="97348">MSNVGKVFNLSGGGGSGSPKMESLTIATPPNKTVYKSGETFDPTGMVVVANYGEGLMANVTGYTVSPSVLTDGVSEVVITYTEGRITKTATVSVTVKKVLVSIAITTQPAKTVYQYQESLDPTGMVVTATFSDGSTAAVLDYTYPTTNFSTLGRQVMKLEYTYEGVTKSTDLVVTVQGKTIAVPTQTNIPTYNGSDKTPSWNGYDPLKMEISGVTSASDAGGYTAIFKLSYGYLFPDGTDEARVKWTIDRAVISALPTQTGTLVADGTSKTPSWNGYDTNKMTIGGDTSGTAAGEYTATFTPTSNYKWSDGSTGAKEVKWTIISVLVSIPSQSGTLTYNGSAQTPKWQNFDNENSSVSVSAKTNAGEYMATFTLKKGMWTDGTTAAKTIKWTIGRATIAAVPAQNGTLVYDGNPKTPSWNTAYDSAKMTVSVTAATNAGTYSATFTPTSNYKWSDGSTGGKTVSWTIGKAVNSVTNSPSSIMLKSSAKTATFTVNRKGNGTITATSNNTSVAKIKSINQSTGVVTVESVNDTTGTAKITVKVAEGTNYKAASDTTVNVTATFVTIYGVEWDWTSSGQTKGTRTDAAAGFGDPSPAVNNGSGSSPFDNLMPWSGMVKETRSGGVEVKEPKYWFKWTKTGKKLKLQIADGYVEGFSVDPVNRDRGDGLGELDYSYIGRYHCASGYKSTTGAAQQVNITRSQARTGIHNLGANFWQMDFAQFWYVNMLFLVEFADWNGERIGRGCSTNGSKMNNGQTDAMGYHTGTTAASRDSYGFTQYRNIEGWWDNVYDWMDGCYYNNNGLNVISNPNNFSDSANGTLVGTPSSGYPSDFTIPTASGLEWALFPSAANGSQTTYVPDDWFFSGRYPCLYHGGSYNQDQYHGPFFIIYFNSASVTNDNIGCRLQERPPKAA</sequence>
<dbReference type="Gene3D" id="2.60.40.3630">
    <property type="match status" value="2"/>
</dbReference>